<protein>
    <submittedName>
        <fullName evidence="1">Uncharacterized protein</fullName>
    </submittedName>
</protein>
<comment type="caution">
    <text evidence="1">The sequence shown here is derived from an EMBL/GenBank/DDBJ whole genome shotgun (WGS) entry which is preliminary data.</text>
</comment>
<accession>A0A2T6ZAK4</accession>
<reference evidence="1 2" key="1">
    <citation type="submission" date="2017-04" db="EMBL/GenBank/DDBJ databases">
        <title>Draft genome sequence of Tuber borchii Vittad., a whitish edible truffle.</title>
        <authorList>
            <consortium name="DOE Joint Genome Institute"/>
            <person name="Murat C."/>
            <person name="Kuo A."/>
            <person name="Barry K.W."/>
            <person name="Clum A."/>
            <person name="Dockter R.B."/>
            <person name="Fauchery L."/>
            <person name="Iotti M."/>
            <person name="Kohler A."/>
            <person name="Labutti K."/>
            <person name="Lindquist E.A."/>
            <person name="Lipzen A."/>
            <person name="Ohm R.A."/>
            <person name="Wang M."/>
            <person name="Grigoriev I.V."/>
            <person name="Zambonelli A."/>
            <person name="Martin F.M."/>
        </authorList>
    </citation>
    <scope>NUCLEOTIDE SEQUENCE [LARGE SCALE GENOMIC DNA]</scope>
    <source>
        <strain evidence="1 2">Tbo3840</strain>
    </source>
</reference>
<dbReference type="Proteomes" id="UP000244722">
    <property type="component" value="Unassembled WGS sequence"/>
</dbReference>
<dbReference type="OrthoDB" id="2142040at2759"/>
<sequence length="165" mass="18722">MRGVESEEVKKRDDLEVRGAGRHIFEGETNGYPKNVIWDCVNEREAAGKGRDAVSFQFSLIGDDPGAAQLLIDQDPGLGEYIDVFPVEFDLKHQLEEDKWFVLRKILLGAILPKWGQQDYYNYTQDKCCLANKGGVPKAVILNPTGRRDISWKDNDKLEFSGFEI</sequence>
<dbReference type="EMBL" id="NESQ01000513">
    <property type="protein sequence ID" value="PUU72532.1"/>
    <property type="molecule type" value="Genomic_DNA"/>
</dbReference>
<dbReference type="AlphaFoldDB" id="A0A2T6ZAK4"/>
<name>A0A2T6ZAK4_TUBBO</name>
<keyword evidence="2" id="KW-1185">Reference proteome</keyword>
<organism evidence="1 2">
    <name type="scientific">Tuber borchii</name>
    <name type="common">White truffle</name>
    <dbReference type="NCBI Taxonomy" id="42251"/>
    <lineage>
        <taxon>Eukaryota</taxon>
        <taxon>Fungi</taxon>
        <taxon>Dikarya</taxon>
        <taxon>Ascomycota</taxon>
        <taxon>Pezizomycotina</taxon>
        <taxon>Pezizomycetes</taxon>
        <taxon>Pezizales</taxon>
        <taxon>Tuberaceae</taxon>
        <taxon>Tuber</taxon>
    </lineage>
</organism>
<evidence type="ECO:0000313" key="2">
    <source>
        <dbReference type="Proteomes" id="UP000244722"/>
    </source>
</evidence>
<gene>
    <name evidence="1" type="ORF">B9Z19DRAFT_1137337</name>
</gene>
<dbReference type="STRING" id="42251.A0A2T6ZAK4"/>
<proteinExistence type="predicted"/>
<evidence type="ECO:0000313" key="1">
    <source>
        <dbReference type="EMBL" id="PUU72532.1"/>
    </source>
</evidence>